<dbReference type="Proteomes" id="UP000822688">
    <property type="component" value="Chromosome V"/>
</dbReference>
<gene>
    <name evidence="1" type="ORF">KC19_VG313800</name>
</gene>
<name>A0A8T0HX68_CERPU</name>
<protein>
    <submittedName>
        <fullName evidence="1">Uncharacterized protein</fullName>
    </submittedName>
</protein>
<keyword evidence="2" id="KW-1185">Reference proteome</keyword>
<accession>A0A8T0HX68</accession>
<sequence>MATSFTEGQTSRLIADTKLISKIANLLYSLPWTARSSATSFAATIVFPELIMRRFGFIVDAACVAMSYTRIANT</sequence>
<comment type="caution">
    <text evidence="1">The sequence shown here is derived from an EMBL/GenBank/DDBJ whole genome shotgun (WGS) entry which is preliminary data.</text>
</comment>
<reference evidence="1" key="1">
    <citation type="submission" date="2020-06" db="EMBL/GenBank/DDBJ databases">
        <title>WGS assembly of Ceratodon purpureus strain R40.</title>
        <authorList>
            <person name="Carey S.B."/>
            <person name="Jenkins J."/>
            <person name="Shu S."/>
            <person name="Lovell J.T."/>
            <person name="Sreedasyam A."/>
            <person name="Maumus F."/>
            <person name="Tiley G.P."/>
            <person name="Fernandez-Pozo N."/>
            <person name="Barry K."/>
            <person name="Chen C."/>
            <person name="Wang M."/>
            <person name="Lipzen A."/>
            <person name="Daum C."/>
            <person name="Saski C.A."/>
            <person name="Payton A.C."/>
            <person name="Mcbreen J.C."/>
            <person name="Conrad R.E."/>
            <person name="Kollar L.M."/>
            <person name="Olsson S."/>
            <person name="Huttunen S."/>
            <person name="Landis J.B."/>
            <person name="Wickett N.J."/>
            <person name="Johnson M.G."/>
            <person name="Rensing S.A."/>
            <person name="Grimwood J."/>
            <person name="Schmutz J."/>
            <person name="Mcdaniel S.F."/>
        </authorList>
    </citation>
    <scope>NUCLEOTIDE SEQUENCE</scope>
    <source>
        <strain evidence="1">R40</strain>
    </source>
</reference>
<evidence type="ECO:0000313" key="2">
    <source>
        <dbReference type="Proteomes" id="UP000822688"/>
    </source>
</evidence>
<dbReference type="EMBL" id="CM026426">
    <property type="protein sequence ID" value="KAG0575053.1"/>
    <property type="molecule type" value="Genomic_DNA"/>
</dbReference>
<proteinExistence type="predicted"/>
<organism evidence="1 2">
    <name type="scientific">Ceratodon purpureus</name>
    <name type="common">Fire moss</name>
    <name type="synonym">Dicranum purpureum</name>
    <dbReference type="NCBI Taxonomy" id="3225"/>
    <lineage>
        <taxon>Eukaryota</taxon>
        <taxon>Viridiplantae</taxon>
        <taxon>Streptophyta</taxon>
        <taxon>Embryophyta</taxon>
        <taxon>Bryophyta</taxon>
        <taxon>Bryophytina</taxon>
        <taxon>Bryopsida</taxon>
        <taxon>Dicranidae</taxon>
        <taxon>Pseudoditrichales</taxon>
        <taxon>Ditrichaceae</taxon>
        <taxon>Ceratodon</taxon>
    </lineage>
</organism>
<dbReference type="AlphaFoldDB" id="A0A8T0HX68"/>
<evidence type="ECO:0000313" key="1">
    <source>
        <dbReference type="EMBL" id="KAG0575053.1"/>
    </source>
</evidence>